<keyword evidence="5" id="KW-1185">Reference proteome</keyword>
<organism evidence="2 5">
    <name type="scientific">Bifidobacterium ramosum</name>
    <dbReference type="NCBI Taxonomy" id="1798158"/>
    <lineage>
        <taxon>Bacteria</taxon>
        <taxon>Bacillati</taxon>
        <taxon>Actinomycetota</taxon>
        <taxon>Actinomycetes</taxon>
        <taxon>Bifidobacteriales</taxon>
        <taxon>Bifidobacteriaceae</taxon>
        <taxon>Bifidobacterium</taxon>
    </lineage>
</organism>
<feature type="region of interest" description="Disordered" evidence="1">
    <location>
        <begin position="450"/>
        <end position="477"/>
    </location>
</feature>
<feature type="compositionally biased region" description="Low complexity" evidence="1">
    <location>
        <begin position="404"/>
        <end position="414"/>
    </location>
</feature>
<feature type="region of interest" description="Disordered" evidence="1">
    <location>
        <begin position="554"/>
        <end position="577"/>
    </location>
</feature>
<dbReference type="NCBIfam" id="TIGR03543">
    <property type="entry name" value="divI1A_rptt_fam"/>
    <property type="match status" value="1"/>
</dbReference>
<evidence type="ECO:0000313" key="5">
    <source>
        <dbReference type="Proteomes" id="UP000482084"/>
    </source>
</evidence>
<dbReference type="InterPro" id="IPR019933">
    <property type="entry name" value="DivIVA_domain"/>
</dbReference>
<evidence type="ECO:0000256" key="1">
    <source>
        <dbReference type="SAM" id="MobiDB-lite"/>
    </source>
</evidence>
<feature type="compositionally biased region" description="Basic and acidic residues" evidence="1">
    <location>
        <begin position="567"/>
        <end position="577"/>
    </location>
</feature>
<evidence type="ECO:0000313" key="3">
    <source>
        <dbReference type="EMBL" id="NEG70667.1"/>
    </source>
</evidence>
<dbReference type="Proteomes" id="UP000482084">
    <property type="component" value="Unassembled WGS sequence"/>
</dbReference>
<dbReference type="NCBIfam" id="TIGR03544">
    <property type="entry name" value="DivI1A_domain"/>
    <property type="match status" value="2"/>
</dbReference>
<name>A0A6L4X256_9BIFI</name>
<dbReference type="Gene3D" id="6.10.250.660">
    <property type="match status" value="1"/>
</dbReference>
<dbReference type="InterPro" id="IPR019932">
    <property type="entry name" value="CHP03543"/>
</dbReference>
<sequence>MAQEAEAARGESMIARAGKRKLGYDAAQVDAFLEHAHALYDSDAATLTQRDIQNVSFDVAKGGYDIAQVDAALSRLERAVVDRQTAAQIADQGRVAWKAQSEELYRQIAAHAARAARERFRGGEKGHPSYDRKQVDRLIDDVVDKAAAELGVDGAGQQTARGLENVTAASVAGAVFTQRKGRRGYDERQVDYYLNACVQLLTRIESFARVSARVQGTADAEPAASQAPAAATQPGVAPLFPAAPQPAPATDQPASYTADPSSAESFDALHKAEQAIFAPQATAPTPETVVAPAFPPASAAESAPVPSPAPVSVAPAVNPTVPEAPAPAPEPAAAQPIIPVSESTSLGDSSLAELAHMAKAAHEEAVQEASTAFQPHVPDLAAPSVPSLTEPVLAVPAPTAVSATTPAPVAAPQSPAAPAPVQPVHEEPATPSAGETTQAMAPVMPESFAPASKPERPSTPHVRVSEFTVPNPAPTPSPVEAVNDTPSAVGAVPSFAPSEPVAAAPVEPAAPVPPVAAAPAQPSPVTDETAANGKTNTPNLTAFPSVFPSIDSDINTDIPDLSFPSLFDDHDVKKREQ</sequence>
<evidence type="ECO:0000313" key="2">
    <source>
        <dbReference type="EMBL" id="KAB8288950.1"/>
    </source>
</evidence>
<dbReference type="RefSeq" id="WP_152357170.1">
    <property type="nucleotide sequence ID" value="NZ_WBSM01000001.1"/>
</dbReference>
<dbReference type="OrthoDB" id="3480096at2"/>
<reference evidence="3 4" key="1">
    <citation type="submission" date="2019-10" db="EMBL/GenBank/DDBJ databases">
        <title>Bifidobacterium from non-human primates.</title>
        <authorList>
            <person name="Modesto M."/>
        </authorList>
    </citation>
    <scope>NUCLEOTIDE SEQUENCE [LARGE SCALE GENOMIC DNA]</scope>
    <source>
        <strain evidence="3 4">TREM</strain>
    </source>
</reference>
<protein>
    <submittedName>
        <fullName evidence="2 3">DivIVA domain-containing protein</fullName>
    </submittedName>
</protein>
<feature type="region of interest" description="Disordered" evidence="1">
    <location>
        <begin position="221"/>
        <end position="264"/>
    </location>
</feature>
<dbReference type="EMBL" id="WBSM01000001">
    <property type="protein sequence ID" value="KAB8288950.1"/>
    <property type="molecule type" value="Genomic_DNA"/>
</dbReference>
<comment type="caution">
    <text evidence="2">The sequence shown here is derived from an EMBL/GenBank/DDBJ whole genome shotgun (WGS) entry which is preliminary data.</text>
</comment>
<dbReference type="AlphaFoldDB" id="A0A6L4X256"/>
<dbReference type="Proteomes" id="UP000469943">
    <property type="component" value="Unassembled WGS sequence"/>
</dbReference>
<reference evidence="2 5" key="2">
    <citation type="submission" date="2019-10" db="EMBL/GenBank/DDBJ databases">
        <title>Characterization of the phylogenetic diversity of two novel species belonging to the genus Bifidobacterium: Bifidobacterium cebidarum sp. nov. and Bifidobacterium leontopitheci sp. nov.</title>
        <authorList>
            <person name="Lugli G.A."/>
            <person name="Duranti S."/>
            <person name="Milani C."/>
            <person name="Turroni F."/>
            <person name="Ventura M."/>
        </authorList>
    </citation>
    <scope>NUCLEOTIDE SEQUENCE [LARGE SCALE GENOMIC DNA]</scope>
    <source>
        <strain evidence="2 5">DSM 100688</strain>
    </source>
</reference>
<gene>
    <name evidence="2" type="ORF">DSM100688_0028</name>
    <name evidence="3" type="ORF">GFD24_00140</name>
</gene>
<evidence type="ECO:0000313" key="4">
    <source>
        <dbReference type="Proteomes" id="UP000469943"/>
    </source>
</evidence>
<feature type="compositionally biased region" description="Low complexity" evidence="1">
    <location>
        <begin position="221"/>
        <end position="240"/>
    </location>
</feature>
<dbReference type="EMBL" id="WHZX01000001">
    <property type="protein sequence ID" value="NEG70667.1"/>
    <property type="molecule type" value="Genomic_DNA"/>
</dbReference>
<proteinExistence type="predicted"/>
<accession>A0A6L4X256</accession>
<feature type="region of interest" description="Disordered" evidence="1">
    <location>
        <begin position="514"/>
        <end position="540"/>
    </location>
</feature>
<feature type="region of interest" description="Disordered" evidence="1">
    <location>
        <begin position="404"/>
        <end position="437"/>
    </location>
</feature>